<keyword evidence="4 7" id="KW-1133">Transmembrane helix</keyword>
<proteinExistence type="inferred from homology"/>
<keyword evidence="6 7" id="KW-0012">Acyltransferase</keyword>
<evidence type="ECO:0000256" key="1">
    <source>
        <dbReference type="ARBA" id="ARBA00004141"/>
    </source>
</evidence>
<dbReference type="EMBL" id="GEZM01037753">
    <property type="protein sequence ID" value="JAV81962.1"/>
    <property type="molecule type" value="Transcribed_RNA"/>
</dbReference>
<dbReference type="EC" id="2.3.1.225" evidence="7"/>
<reference evidence="10 11" key="2">
    <citation type="journal article" date="2018" name="Elife">
        <title>Firefly genomes illuminate parallel origins of bioluminescence in beetles.</title>
        <authorList>
            <person name="Fallon T.R."/>
            <person name="Lower S.E."/>
            <person name="Chang C.H."/>
            <person name="Bessho-Uehara M."/>
            <person name="Martin G.J."/>
            <person name="Bewick A.J."/>
            <person name="Behringer M."/>
            <person name="Debat H.J."/>
            <person name="Wong I."/>
            <person name="Day J.C."/>
            <person name="Suvorov A."/>
            <person name="Silva C.J."/>
            <person name="Stanger-Hall K.F."/>
            <person name="Hall D.W."/>
            <person name="Schmitz R.J."/>
            <person name="Nelson D.R."/>
            <person name="Lewis S.M."/>
            <person name="Shigenobu S."/>
            <person name="Bybee S.M."/>
            <person name="Larracuente A.M."/>
            <person name="Oba Y."/>
            <person name="Weng J.K."/>
        </authorList>
    </citation>
    <scope>NUCLEOTIDE SEQUENCE [LARGE SCALE GENOMIC DNA]</scope>
    <source>
        <strain evidence="10">1611_PpyrPB1</strain>
        <tissue evidence="10">Whole body</tissue>
    </source>
</reference>
<evidence type="ECO:0000313" key="11">
    <source>
        <dbReference type="Proteomes" id="UP000327044"/>
    </source>
</evidence>
<dbReference type="GO" id="GO:0019706">
    <property type="term" value="F:protein-cysteine S-palmitoyltransferase activity"/>
    <property type="evidence" value="ECO:0007669"/>
    <property type="project" value="UniProtKB-EC"/>
</dbReference>
<dbReference type="InterPro" id="IPR039859">
    <property type="entry name" value="PFA4/ZDH16/20/ERF2-like"/>
</dbReference>
<feature type="transmembrane region" description="Helical" evidence="7">
    <location>
        <begin position="56"/>
        <end position="75"/>
    </location>
</feature>
<dbReference type="Pfam" id="PF01529">
    <property type="entry name" value="DHHC"/>
    <property type="match status" value="1"/>
</dbReference>
<feature type="domain" description="Palmitoyltransferase DHHC" evidence="8">
    <location>
        <begin position="130"/>
        <end position="249"/>
    </location>
</feature>
<organism evidence="9">
    <name type="scientific">Photinus pyralis</name>
    <name type="common">Common eastern firefly</name>
    <name type="synonym">Lampyris pyralis</name>
    <dbReference type="NCBI Taxonomy" id="7054"/>
    <lineage>
        <taxon>Eukaryota</taxon>
        <taxon>Metazoa</taxon>
        <taxon>Ecdysozoa</taxon>
        <taxon>Arthropoda</taxon>
        <taxon>Hexapoda</taxon>
        <taxon>Insecta</taxon>
        <taxon>Pterygota</taxon>
        <taxon>Neoptera</taxon>
        <taxon>Endopterygota</taxon>
        <taxon>Coleoptera</taxon>
        <taxon>Polyphaga</taxon>
        <taxon>Elateriformia</taxon>
        <taxon>Elateroidea</taxon>
        <taxon>Lampyridae</taxon>
        <taxon>Lampyrinae</taxon>
        <taxon>Photinus</taxon>
    </lineage>
</organism>
<dbReference type="EMBL" id="VVIM01000006">
    <property type="protein sequence ID" value="KAB0798297.1"/>
    <property type="molecule type" value="Genomic_DNA"/>
</dbReference>
<name>A0A1Y1M855_PHOPY</name>
<dbReference type="InParanoid" id="A0A1Y1M855"/>
<dbReference type="AlphaFoldDB" id="A0A1Y1M855"/>
<keyword evidence="3 7" id="KW-0812">Transmembrane</keyword>
<comment type="catalytic activity">
    <reaction evidence="7">
        <text>L-cysteinyl-[protein] + hexadecanoyl-CoA = S-hexadecanoyl-L-cysteinyl-[protein] + CoA</text>
        <dbReference type="Rhea" id="RHEA:36683"/>
        <dbReference type="Rhea" id="RHEA-COMP:10131"/>
        <dbReference type="Rhea" id="RHEA-COMP:11032"/>
        <dbReference type="ChEBI" id="CHEBI:29950"/>
        <dbReference type="ChEBI" id="CHEBI:57287"/>
        <dbReference type="ChEBI" id="CHEBI:57379"/>
        <dbReference type="ChEBI" id="CHEBI:74151"/>
        <dbReference type="EC" id="2.3.1.225"/>
    </reaction>
</comment>
<comment type="similarity">
    <text evidence="7">Belongs to the DHHC palmitoyltransferase family.</text>
</comment>
<feature type="transmembrane region" description="Helical" evidence="7">
    <location>
        <begin position="214"/>
        <end position="240"/>
    </location>
</feature>
<dbReference type="GO" id="GO:0016020">
    <property type="term" value="C:membrane"/>
    <property type="evidence" value="ECO:0007669"/>
    <property type="project" value="UniProtKB-SubCell"/>
</dbReference>
<keyword evidence="2 7" id="KW-0808">Transferase</keyword>
<comment type="domain">
    <text evidence="7">The DHHC domain is required for palmitoyltransferase activity.</text>
</comment>
<keyword evidence="11" id="KW-1185">Reference proteome</keyword>
<dbReference type="PROSITE" id="PS50216">
    <property type="entry name" value="DHHC"/>
    <property type="match status" value="1"/>
</dbReference>
<reference evidence="10" key="3">
    <citation type="submission" date="2019-08" db="EMBL/GenBank/DDBJ databases">
        <authorList>
            <consortium name="Photinus pyralis genome working group"/>
            <person name="Fallon T.R."/>
            <person name="Sander Lower S.E."/>
            <person name="Weng J.-K."/>
        </authorList>
    </citation>
    <scope>NUCLEOTIDE SEQUENCE</scope>
    <source>
        <strain evidence="10">1611_PpyrPB1</strain>
        <tissue evidence="10">Whole body</tissue>
    </source>
</reference>
<evidence type="ECO:0000259" key="8">
    <source>
        <dbReference type="Pfam" id="PF01529"/>
    </source>
</evidence>
<dbReference type="Proteomes" id="UP000327044">
    <property type="component" value="Unassembled WGS sequence"/>
</dbReference>
<reference evidence="9" key="1">
    <citation type="journal article" date="2016" name="Sci. Rep.">
        <title>Molecular characterization of firefly nuptial gifts: a multi-omics approach sheds light on postcopulatory sexual selection.</title>
        <authorList>
            <person name="Al-Wathiqui N."/>
            <person name="Fallon T.R."/>
            <person name="South A."/>
            <person name="Weng J.K."/>
            <person name="Lewis S.M."/>
        </authorList>
    </citation>
    <scope>NUCLEOTIDE SEQUENCE</scope>
</reference>
<feature type="transmembrane region" description="Helical" evidence="7">
    <location>
        <begin position="21"/>
        <end position="41"/>
    </location>
</feature>
<feature type="transmembrane region" description="Helical" evidence="7">
    <location>
        <begin position="175"/>
        <end position="202"/>
    </location>
</feature>
<sequence>MALPRVDKRNSKRKCFWCIKAVKWIPVLFIVTIIVWSYYAYVVQLCIVTVESTVNQIIYLIIYHITLIMFCWAYWKTIFTDIGKVPDKFHLPDSEYERLMHAENEEMQRHILETFSRELPNTNCTINGTVRYCEECRNIKPDRAHHCSVCGECVLKMDHHCPWVNNCVCFTNYKFFILFLAYSLIYCIYVSLTSLQYFIAFWKGDLEGMGKFHILFLFFVALMFAVSLVSLFGYHCYLVIYNRTTLEAFRPAIFRTGPDKNGFGLGVYNNFLEVFGNDSKKWFLPVSSSLGDGVTYPVQSQHQPRFYHSMDSTQNSLGDGYTFPQRHMDEDAEHLLIDSRHLDEETFSVP</sequence>
<accession>A0A1Y1M855</accession>
<keyword evidence="5 7" id="KW-0472">Membrane</keyword>
<evidence type="ECO:0000256" key="6">
    <source>
        <dbReference type="ARBA" id="ARBA00023315"/>
    </source>
</evidence>
<evidence type="ECO:0000256" key="7">
    <source>
        <dbReference type="RuleBase" id="RU079119"/>
    </source>
</evidence>
<dbReference type="OrthoDB" id="9909019at2759"/>
<evidence type="ECO:0000256" key="2">
    <source>
        <dbReference type="ARBA" id="ARBA00022679"/>
    </source>
</evidence>
<evidence type="ECO:0000256" key="4">
    <source>
        <dbReference type="ARBA" id="ARBA00022989"/>
    </source>
</evidence>
<evidence type="ECO:0000256" key="3">
    <source>
        <dbReference type="ARBA" id="ARBA00022692"/>
    </source>
</evidence>
<evidence type="ECO:0000256" key="5">
    <source>
        <dbReference type="ARBA" id="ARBA00023136"/>
    </source>
</evidence>
<dbReference type="FunCoup" id="A0A1Y1M855">
    <property type="interactions" value="1212"/>
</dbReference>
<gene>
    <name evidence="10" type="ORF">PPYR_09290</name>
</gene>
<evidence type="ECO:0000313" key="9">
    <source>
        <dbReference type="EMBL" id="JAV81962.1"/>
    </source>
</evidence>
<dbReference type="InterPro" id="IPR001594">
    <property type="entry name" value="Palmitoyltrfase_DHHC"/>
</dbReference>
<comment type="subcellular location">
    <subcellularLocation>
        <location evidence="1">Membrane</location>
        <topology evidence="1">Multi-pass membrane protein</topology>
    </subcellularLocation>
</comment>
<evidence type="ECO:0000313" key="10">
    <source>
        <dbReference type="EMBL" id="KAB0798297.1"/>
    </source>
</evidence>
<protein>
    <recommendedName>
        <fullName evidence="7">Palmitoyltransferase</fullName>
        <ecNumber evidence="7">2.3.1.225</ecNumber>
    </recommendedName>
</protein>
<dbReference type="PANTHER" id="PTHR12246">
    <property type="entry name" value="PALMITOYLTRANSFERASE ZDHHC16"/>
    <property type="match status" value="1"/>
</dbReference>